<dbReference type="PANTHER" id="PTHR43155">
    <property type="entry name" value="CYCLIC DI-GMP PHOSPHODIESTERASE PA4108-RELATED"/>
    <property type="match status" value="1"/>
</dbReference>
<accession>A0A1T3NX29</accession>
<dbReference type="OrthoDB" id="9802066at2"/>
<feature type="compositionally biased region" description="Basic and acidic residues" evidence="1">
    <location>
        <begin position="447"/>
        <end position="467"/>
    </location>
</feature>
<dbReference type="Gene3D" id="1.10.3210.10">
    <property type="entry name" value="Hypothetical protein af1432"/>
    <property type="match status" value="1"/>
</dbReference>
<feature type="compositionally biased region" description="Basic and acidic residues" evidence="1">
    <location>
        <begin position="412"/>
        <end position="424"/>
    </location>
</feature>
<feature type="transmembrane region" description="Helical" evidence="2">
    <location>
        <begin position="203"/>
        <end position="221"/>
    </location>
</feature>
<dbReference type="Proteomes" id="UP000190037">
    <property type="component" value="Unassembled WGS sequence"/>
</dbReference>
<dbReference type="SUPFAM" id="SSF109604">
    <property type="entry name" value="HD-domain/PDEase-like"/>
    <property type="match status" value="1"/>
</dbReference>
<feature type="transmembrane region" description="Helical" evidence="2">
    <location>
        <begin position="66"/>
        <end position="91"/>
    </location>
</feature>
<keyword evidence="2" id="KW-1133">Transmembrane helix</keyword>
<dbReference type="InterPro" id="IPR003607">
    <property type="entry name" value="HD/PDEase_dom"/>
</dbReference>
<feature type="domain" description="HD-GYP" evidence="3">
    <location>
        <begin position="226"/>
        <end position="421"/>
    </location>
</feature>
<dbReference type="GO" id="GO:0016787">
    <property type="term" value="F:hydrolase activity"/>
    <property type="evidence" value="ECO:0007669"/>
    <property type="project" value="UniProtKB-KW"/>
</dbReference>
<organism evidence="4 5">
    <name type="scientific">Embleya scabrispora</name>
    <dbReference type="NCBI Taxonomy" id="159449"/>
    <lineage>
        <taxon>Bacteria</taxon>
        <taxon>Bacillati</taxon>
        <taxon>Actinomycetota</taxon>
        <taxon>Actinomycetes</taxon>
        <taxon>Kitasatosporales</taxon>
        <taxon>Streptomycetaceae</taxon>
        <taxon>Embleya</taxon>
    </lineage>
</organism>
<dbReference type="RefSeq" id="WP_078975505.1">
    <property type="nucleotide sequence ID" value="NZ_MWQN01000001.1"/>
</dbReference>
<dbReference type="STRING" id="159449.B4N89_09790"/>
<feature type="transmembrane region" description="Helical" evidence="2">
    <location>
        <begin position="103"/>
        <end position="123"/>
    </location>
</feature>
<feature type="region of interest" description="Disordered" evidence="1">
    <location>
        <begin position="412"/>
        <end position="467"/>
    </location>
</feature>
<sequence>MRTLPPSARIHVGIVMGGSVTALVLLPWAGAEPDRLGALAVLFVVFGAVARARLGGLCGAPDGVLFPLVCAGVLLLPAGPAAAVVVPGVLIARSRTATMATRVAHAAHLVLAVAVAAGVYELLDGSRYPSAAELPEGLVPPAAAGVALYLMCGLFDTVSVGVAEGAVRLQVLREVFVRSAGWRLGSVPIALMMAVLWQRRLGVFAAVLVLLPLYVAFWAYVQLARERAAHEATVRTLVRAVEIKDGYTRGHSERVARASVLIGRRLGMREDRVVSLRYAGILHDVGKLGVSTRVLTKPGRLDPDEVREMQRHPVTGAAMVADLTFLGEAHAGILHHHERMDGRGYPAGLAGAEIPEFARVIAVADAFDSMTSTRSYRPARGADAAMAELRRCSGTQFDPRMVEALAEALDRHGWPEEEGRDRVPAPRGRPRAVNRPEHSSAGTSSDACRDGASDTHSVARERVGGGS</sequence>
<dbReference type="PROSITE" id="PS51832">
    <property type="entry name" value="HD_GYP"/>
    <property type="match status" value="1"/>
</dbReference>
<evidence type="ECO:0000313" key="5">
    <source>
        <dbReference type="Proteomes" id="UP000190037"/>
    </source>
</evidence>
<feature type="transmembrane region" description="Helical" evidence="2">
    <location>
        <begin position="12"/>
        <end position="29"/>
    </location>
</feature>
<proteinExistence type="predicted"/>
<dbReference type="AlphaFoldDB" id="A0A1T3NX29"/>
<evidence type="ECO:0000256" key="1">
    <source>
        <dbReference type="SAM" id="MobiDB-lite"/>
    </source>
</evidence>
<evidence type="ECO:0000313" key="4">
    <source>
        <dbReference type="EMBL" id="OPC81200.1"/>
    </source>
</evidence>
<dbReference type="PANTHER" id="PTHR43155:SF2">
    <property type="entry name" value="CYCLIC DI-GMP PHOSPHODIESTERASE PA4108"/>
    <property type="match status" value="1"/>
</dbReference>
<dbReference type="SMART" id="SM00471">
    <property type="entry name" value="HDc"/>
    <property type="match status" value="1"/>
</dbReference>
<evidence type="ECO:0000259" key="3">
    <source>
        <dbReference type="PROSITE" id="PS51832"/>
    </source>
</evidence>
<keyword evidence="5" id="KW-1185">Reference proteome</keyword>
<feature type="transmembrane region" description="Helical" evidence="2">
    <location>
        <begin position="36"/>
        <end position="54"/>
    </location>
</feature>
<keyword evidence="4" id="KW-0378">Hydrolase</keyword>
<dbReference type="InterPro" id="IPR037522">
    <property type="entry name" value="HD_GYP_dom"/>
</dbReference>
<gene>
    <name evidence="4" type="ORF">B4N89_09790</name>
</gene>
<dbReference type="EMBL" id="MWQN01000001">
    <property type="protein sequence ID" value="OPC81200.1"/>
    <property type="molecule type" value="Genomic_DNA"/>
</dbReference>
<dbReference type="CDD" id="cd00077">
    <property type="entry name" value="HDc"/>
    <property type="match status" value="1"/>
</dbReference>
<evidence type="ECO:0000256" key="2">
    <source>
        <dbReference type="SAM" id="Phobius"/>
    </source>
</evidence>
<feature type="transmembrane region" description="Helical" evidence="2">
    <location>
        <begin position="143"/>
        <end position="163"/>
    </location>
</feature>
<dbReference type="Pfam" id="PF13487">
    <property type="entry name" value="HD_5"/>
    <property type="match status" value="1"/>
</dbReference>
<protein>
    <submittedName>
        <fullName evidence="4">Metal-dependent phosphohydrolase</fullName>
    </submittedName>
</protein>
<name>A0A1T3NX29_9ACTN</name>
<keyword evidence="2" id="KW-0812">Transmembrane</keyword>
<comment type="caution">
    <text evidence="4">The sequence shown here is derived from an EMBL/GenBank/DDBJ whole genome shotgun (WGS) entry which is preliminary data.</text>
</comment>
<keyword evidence="2" id="KW-0472">Membrane</keyword>
<reference evidence="4 5" key="1">
    <citation type="submission" date="2017-03" db="EMBL/GenBank/DDBJ databases">
        <title>Draft genome sequence of Streptomyces scabrisporus NF3, endophyte isolated from Amphipterygium adstringens.</title>
        <authorList>
            <person name="Vazquez M."/>
            <person name="Ceapa C.D."/>
            <person name="Rodriguez Luna D."/>
            <person name="Sanchez Esquivel S."/>
        </authorList>
    </citation>
    <scope>NUCLEOTIDE SEQUENCE [LARGE SCALE GENOMIC DNA]</scope>
    <source>
        <strain evidence="4 5">NF3</strain>
    </source>
</reference>